<dbReference type="PANTHER" id="PTHR41786:SF1">
    <property type="entry name" value="6-HYDROXYMETHYLPTERIN DIPHOSPHOKINASE MPTE-LIKE DOMAIN-CONTAINING PROTEIN"/>
    <property type="match status" value="1"/>
</dbReference>
<dbReference type="Pfam" id="PF01973">
    <property type="entry name" value="MptE-like"/>
    <property type="match status" value="1"/>
</dbReference>
<comment type="caution">
    <text evidence="3">The sequence shown here is derived from an EMBL/GenBank/DDBJ whole genome shotgun (WGS) entry which is preliminary data.</text>
</comment>
<name>A0A292YEL5_9BACT</name>
<feature type="domain" description="6-hydroxymethylpterin diphosphokinase MptE-like" evidence="1">
    <location>
        <begin position="240"/>
        <end position="397"/>
    </location>
</feature>
<dbReference type="AlphaFoldDB" id="A0A292YEL5"/>
<evidence type="ECO:0000313" key="3">
    <source>
        <dbReference type="EMBL" id="GAX87683.1"/>
    </source>
</evidence>
<feature type="domain" description="Glycosyltransferase Maf N-terminal" evidence="2">
    <location>
        <begin position="4"/>
        <end position="220"/>
    </location>
</feature>
<dbReference type="EMBL" id="BDME01000002">
    <property type="protein sequence ID" value="GAX87683.1"/>
    <property type="molecule type" value="Genomic_DNA"/>
</dbReference>
<dbReference type="OrthoDB" id="5404763at2"/>
<organism evidence="3 4">
    <name type="scientific">Lebetimonas natsushimae</name>
    <dbReference type="NCBI Taxonomy" id="1936991"/>
    <lineage>
        <taxon>Bacteria</taxon>
        <taxon>Pseudomonadati</taxon>
        <taxon>Campylobacterota</taxon>
        <taxon>Epsilonproteobacteria</taxon>
        <taxon>Nautiliales</taxon>
        <taxon>Nautiliaceae</taxon>
        <taxon>Lebetimonas</taxon>
    </lineage>
</organism>
<dbReference type="InterPro" id="IPR045376">
    <property type="entry name" value="Maf_N"/>
</dbReference>
<accession>A0A292YEL5</accession>
<evidence type="ECO:0000259" key="2">
    <source>
        <dbReference type="Pfam" id="PF20157"/>
    </source>
</evidence>
<protein>
    <recommendedName>
        <fullName evidence="5">DUF115 domain-containing protein</fullName>
    </recommendedName>
</protein>
<dbReference type="RefSeq" id="WP_096258955.1">
    <property type="nucleotide sequence ID" value="NZ_BDME01000002.1"/>
</dbReference>
<keyword evidence="4" id="KW-1185">Reference proteome</keyword>
<evidence type="ECO:0000313" key="4">
    <source>
        <dbReference type="Proteomes" id="UP000217944"/>
    </source>
</evidence>
<reference evidence="3 4" key="1">
    <citation type="journal article" date="2017" name="Syst. Appl. Microbiol.">
        <title>Lebetimonas natsushimae sp. nov., a novel strictly anaerobic, moderately thermophilic chemoautotroph isolated from a deep-sea hydrothermal vent polychaete nest in the Mid-Okinawa Trough.</title>
        <authorList>
            <person name="Nagata R."/>
            <person name="Takaki Y."/>
            <person name="Tame A."/>
            <person name="Nunoura T."/>
            <person name="Muto H."/>
            <person name="Mino S."/>
            <person name="Sawayama S."/>
            <person name="Takai K."/>
            <person name="Nakagawa S."/>
        </authorList>
    </citation>
    <scope>NUCLEOTIDE SEQUENCE [LARGE SCALE GENOMIC DNA]</scope>
    <source>
        <strain evidence="3 4">HS1857</strain>
    </source>
</reference>
<proteinExistence type="predicted"/>
<gene>
    <name evidence="3" type="ORF">LNAT_P0980</name>
</gene>
<evidence type="ECO:0000259" key="1">
    <source>
        <dbReference type="Pfam" id="PF01973"/>
    </source>
</evidence>
<evidence type="ECO:0008006" key="5">
    <source>
        <dbReference type="Google" id="ProtNLM"/>
    </source>
</evidence>
<dbReference type="InterPro" id="IPR002826">
    <property type="entry name" value="MptE-like"/>
</dbReference>
<dbReference type="Pfam" id="PF20157">
    <property type="entry name" value="Maf_flag10_N"/>
    <property type="match status" value="1"/>
</dbReference>
<sequence length="594" mass="69399">MQKLFEKNIKFFYQNIPSFYNLITSIKTRRYKLTNNNIYDTKTNIYIYPNSIDEDSLVFAHNPIQNILWEKEFFYLNPPRLDEKEFFITAKIVNKLIDKAKDLNYTNSFYFEKNFLPATVILGILAGKHIELLAQKYNFQSLFIYEPEPEFFAISLYFIDYEKLYKKLKGKLFIFIKNKLNYFAIEKFYFERVITSSFARFTLTVYENNYINDAKNKFSETSLLKNRGWGTFEDEVKGIKNHLQNINQYPLFSKSKKLNIPICIVANGKSLEKNIGFIKKNRDSMIIISVGTALKPLIKAGIESDFHIEQERIDILKEALKDILPNYNGYFLGASVVNPSVFQMAKKPLMYIREAFTLEDNYFTLKYSSPIVGNTGMAFAGEFTNAIYLCGMDLGFRLGERKHSNGSFYDDKEDIEKSGIKVKGNFSNDIYSNPLLLSSKKNIEKLIKEKNLTVYNLSDGVYIEGSIPLKDKNLPKIDKTKYIGEILKCFNKTDYKDKKPEIKNLLLAISRAMDIKITSREKLTSLIEGLEDLIKTFEQVDKEAFLLLRGSLFHILNNLYILSFKIDFKEYPKLAKIVKKEIFKFEEYLERIFN</sequence>
<dbReference type="Proteomes" id="UP000217944">
    <property type="component" value="Unassembled WGS sequence"/>
</dbReference>
<dbReference type="PANTHER" id="PTHR41786">
    <property type="entry name" value="MOTILITY ACCESSORY FACTOR MAF"/>
    <property type="match status" value="1"/>
</dbReference>